<evidence type="ECO:0000256" key="3">
    <source>
        <dbReference type="ARBA" id="ARBA00023163"/>
    </source>
</evidence>
<keyword evidence="2" id="KW-0238">DNA-binding</keyword>
<dbReference type="InterPro" id="IPR021858">
    <property type="entry name" value="Fun_TF"/>
</dbReference>
<keyword evidence="3" id="KW-0804">Transcription</keyword>
<dbReference type="GO" id="GO:0003677">
    <property type="term" value="F:DNA binding"/>
    <property type="evidence" value="ECO:0007669"/>
    <property type="project" value="UniProtKB-KW"/>
</dbReference>
<dbReference type="GO" id="GO:0000981">
    <property type="term" value="F:DNA-binding transcription factor activity, RNA polymerase II-specific"/>
    <property type="evidence" value="ECO:0007669"/>
    <property type="project" value="InterPro"/>
</dbReference>
<sequence length="606" mass="67533">MNLVPSQREDMEMAEDGAFFHDFYVEETRETPREESQQGPEAWIKDPDTSNPIDYVFPATNLDPFESYPSSLAPGLVQQALSYRFSIMTPSMLPTPEVTNPYLQSWFPLSLGDRALFPALLSSSLTHLKVNCLLTGELAAPFGKEDESLALGASYKETITAINEAMQDPTRVTSDATILAVLMTIEKPFIPHSKDWSQESPFQAPLRKMQWLNVHGAREPNLAHQTGLCKLIQLRGGLHNVRLPGVAAAIFYRVLVNSTLTLSPPPLPFFPLSGNMIDEVKPENTHKWDEMPIQFGEFCKIGFTPALADVYQQLAGYTRVITKFVEGETINFGRQAMCDQRNLIQYRLMALPTSVCLVEPSPVYEACRIAAIIYSIGVTFPLPGVGAPFPTLVKSLKAELQQVELHSPWAASVNGIRLLLWVLTMGGIAATDTTEQQWFVKIASRVVPRSLALDWRETRRSLREFLWLDSACDMAGKQFWTQVYPLVREKATAESESAQPPLKNMTPCTQCKAKRIRCDKGIPCEHCTKSGFSCSSQTTPTQKPARVHVFSSRGKPCTICKTRKLKCDKKKPCGRCIAGGWDCVYQDAASQRRILAEASMGILSRS</sequence>
<dbReference type="PROSITE" id="PS50048">
    <property type="entry name" value="ZN2_CY6_FUNGAL_2"/>
    <property type="match status" value="2"/>
</dbReference>
<dbReference type="PANTHER" id="PTHR37540">
    <property type="entry name" value="TRANSCRIPTION FACTOR (ACR-2), PUTATIVE-RELATED-RELATED"/>
    <property type="match status" value="1"/>
</dbReference>
<evidence type="ECO:0000256" key="2">
    <source>
        <dbReference type="ARBA" id="ARBA00023125"/>
    </source>
</evidence>
<accession>A0A319F147</accession>
<reference evidence="6 7" key="1">
    <citation type="submission" date="2018-02" db="EMBL/GenBank/DDBJ databases">
        <title>The genomes of Aspergillus section Nigri reveals drivers in fungal speciation.</title>
        <authorList>
            <consortium name="DOE Joint Genome Institute"/>
            <person name="Vesth T.C."/>
            <person name="Nybo J."/>
            <person name="Theobald S."/>
            <person name="Brandl J."/>
            <person name="Frisvad J.C."/>
            <person name="Nielsen K.F."/>
            <person name="Lyhne E.K."/>
            <person name="Kogle M.E."/>
            <person name="Kuo A."/>
            <person name="Riley R."/>
            <person name="Clum A."/>
            <person name="Nolan M."/>
            <person name="Lipzen A."/>
            <person name="Salamov A."/>
            <person name="Henrissat B."/>
            <person name="Wiebenga A."/>
            <person name="De vries R.P."/>
            <person name="Grigoriev I.V."/>
            <person name="Mortensen U.H."/>
            <person name="Andersen M.R."/>
            <person name="Baker S.E."/>
        </authorList>
    </citation>
    <scope>NUCLEOTIDE SEQUENCE [LARGE SCALE GENOMIC DNA]</scope>
    <source>
        <strain evidence="6 7">CBS 707.79</strain>
    </source>
</reference>
<feature type="domain" description="Zn(2)-C6 fungal-type" evidence="5">
    <location>
        <begin position="507"/>
        <end position="536"/>
    </location>
</feature>
<dbReference type="SMART" id="SM00066">
    <property type="entry name" value="GAL4"/>
    <property type="match status" value="2"/>
</dbReference>
<protein>
    <recommendedName>
        <fullName evidence="5">Zn(2)-C6 fungal-type domain-containing protein</fullName>
    </recommendedName>
</protein>
<dbReference type="InterPro" id="IPR036864">
    <property type="entry name" value="Zn2-C6_fun-type_DNA-bd_sf"/>
</dbReference>
<dbReference type="AlphaFoldDB" id="A0A319F147"/>
<keyword evidence="1" id="KW-0805">Transcription regulation</keyword>
<dbReference type="GO" id="GO:0008270">
    <property type="term" value="F:zinc ion binding"/>
    <property type="evidence" value="ECO:0007669"/>
    <property type="project" value="InterPro"/>
</dbReference>
<dbReference type="InterPro" id="IPR001138">
    <property type="entry name" value="Zn2Cys6_DnaBD"/>
</dbReference>
<dbReference type="Proteomes" id="UP000247810">
    <property type="component" value="Unassembled WGS sequence"/>
</dbReference>
<evidence type="ECO:0000313" key="6">
    <source>
        <dbReference type="EMBL" id="PYH98272.1"/>
    </source>
</evidence>
<dbReference type="OrthoDB" id="3469466at2759"/>
<gene>
    <name evidence="6" type="ORF">BO71DRAFT_64268</name>
</gene>
<dbReference type="Pfam" id="PF11951">
    <property type="entry name" value="Fungal_trans_2"/>
    <property type="match status" value="1"/>
</dbReference>
<evidence type="ECO:0000256" key="1">
    <source>
        <dbReference type="ARBA" id="ARBA00023015"/>
    </source>
</evidence>
<evidence type="ECO:0000256" key="4">
    <source>
        <dbReference type="ARBA" id="ARBA00023242"/>
    </source>
</evidence>
<feature type="domain" description="Zn(2)-C6 fungal-type" evidence="5">
    <location>
        <begin position="556"/>
        <end position="585"/>
    </location>
</feature>
<keyword evidence="7" id="KW-1185">Reference proteome</keyword>
<dbReference type="GO" id="GO:0009893">
    <property type="term" value="P:positive regulation of metabolic process"/>
    <property type="evidence" value="ECO:0007669"/>
    <property type="project" value="UniProtKB-ARBA"/>
</dbReference>
<proteinExistence type="predicted"/>
<dbReference type="CDD" id="cd00067">
    <property type="entry name" value="GAL4"/>
    <property type="match status" value="2"/>
</dbReference>
<evidence type="ECO:0000259" key="5">
    <source>
        <dbReference type="PROSITE" id="PS50048"/>
    </source>
</evidence>
<dbReference type="Pfam" id="PF00172">
    <property type="entry name" value="Zn_clus"/>
    <property type="match status" value="2"/>
</dbReference>
<dbReference type="PANTHER" id="PTHR37540:SF5">
    <property type="entry name" value="TRANSCRIPTION FACTOR DOMAIN-CONTAINING PROTEIN"/>
    <property type="match status" value="1"/>
</dbReference>
<keyword evidence="4" id="KW-0539">Nucleus</keyword>
<dbReference type="EMBL" id="KZ825813">
    <property type="protein sequence ID" value="PYH98272.1"/>
    <property type="molecule type" value="Genomic_DNA"/>
</dbReference>
<name>A0A319F147_9EURO</name>
<organism evidence="6 7">
    <name type="scientific">Aspergillus ellipticus CBS 707.79</name>
    <dbReference type="NCBI Taxonomy" id="1448320"/>
    <lineage>
        <taxon>Eukaryota</taxon>
        <taxon>Fungi</taxon>
        <taxon>Dikarya</taxon>
        <taxon>Ascomycota</taxon>
        <taxon>Pezizomycotina</taxon>
        <taxon>Eurotiomycetes</taxon>
        <taxon>Eurotiomycetidae</taxon>
        <taxon>Eurotiales</taxon>
        <taxon>Aspergillaceae</taxon>
        <taxon>Aspergillus</taxon>
        <taxon>Aspergillus subgen. Circumdati</taxon>
    </lineage>
</organism>
<evidence type="ECO:0000313" key="7">
    <source>
        <dbReference type="Proteomes" id="UP000247810"/>
    </source>
</evidence>
<dbReference type="SUPFAM" id="SSF57701">
    <property type="entry name" value="Zn2/Cys6 DNA-binding domain"/>
    <property type="match status" value="2"/>
</dbReference>
<dbReference type="VEuPathDB" id="FungiDB:BO71DRAFT_64268"/>
<dbReference type="Gene3D" id="4.10.240.10">
    <property type="entry name" value="Zn(2)-C6 fungal-type DNA-binding domain"/>
    <property type="match status" value="2"/>
</dbReference>
<dbReference type="STRING" id="1448320.A0A319F147"/>